<sequence>MGDIENAPYVVLLGDVGTGKSTLVEKMTGQTGSSSGSSMSYTRSTEVFWVSDSSLLVADTPGSNALEDKLEQNVWIAGAVSRRPVSKIFIVVKAEARIDSVVSNVRKYADCFVELPMDVVAVIVTHMDAPEVKWAKKDFIPKIDKELGIDTVVFSSLDAASKTLVCNVLKTCEENYDLTVDNENFFKLFKIHNNHRKILKSTSNEVNGFVAKKKAFDNARKAFRGKNRKISYVENTTFFIF</sequence>
<dbReference type="Proteomes" id="UP001152795">
    <property type="component" value="Unassembled WGS sequence"/>
</dbReference>
<evidence type="ECO:0000313" key="3">
    <source>
        <dbReference type="Proteomes" id="UP001152795"/>
    </source>
</evidence>
<evidence type="ECO:0000259" key="1">
    <source>
        <dbReference type="Pfam" id="PF01926"/>
    </source>
</evidence>
<dbReference type="AlphaFoldDB" id="A0A6S7HGU5"/>
<dbReference type="OrthoDB" id="8954335at2759"/>
<dbReference type="SUPFAM" id="SSF52540">
    <property type="entry name" value="P-loop containing nucleoside triphosphate hydrolases"/>
    <property type="match status" value="1"/>
</dbReference>
<keyword evidence="3" id="KW-1185">Reference proteome</keyword>
<gene>
    <name evidence="2" type="ORF">PACLA_8A066794</name>
</gene>
<feature type="domain" description="G" evidence="1">
    <location>
        <begin position="10"/>
        <end position="110"/>
    </location>
</feature>
<name>A0A6S7HGU5_PARCT</name>
<protein>
    <submittedName>
        <fullName evidence="2">Signal recognition particle receptor beta subunit</fullName>
    </submittedName>
</protein>
<dbReference type="GO" id="GO:0005525">
    <property type="term" value="F:GTP binding"/>
    <property type="evidence" value="ECO:0007669"/>
    <property type="project" value="InterPro"/>
</dbReference>
<dbReference type="Gene3D" id="3.40.50.300">
    <property type="entry name" value="P-loop containing nucleotide triphosphate hydrolases"/>
    <property type="match status" value="1"/>
</dbReference>
<reference evidence="2" key="1">
    <citation type="submission" date="2020-04" db="EMBL/GenBank/DDBJ databases">
        <authorList>
            <person name="Alioto T."/>
            <person name="Alioto T."/>
            <person name="Gomez Garrido J."/>
        </authorList>
    </citation>
    <scope>NUCLEOTIDE SEQUENCE</scope>
    <source>
        <strain evidence="2">A484AB</strain>
    </source>
</reference>
<proteinExistence type="predicted"/>
<dbReference type="EMBL" id="CACRXK020004869">
    <property type="protein sequence ID" value="CAB4004324.1"/>
    <property type="molecule type" value="Genomic_DNA"/>
</dbReference>
<dbReference type="Pfam" id="PF01926">
    <property type="entry name" value="MMR_HSR1"/>
    <property type="match status" value="1"/>
</dbReference>
<evidence type="ECO:0000313" key="2">
    <source>
        <dbReference type="EMBL" id="CAB4004324.1"/>
    </source>
</evidence>
<comment type="caution">
    <text evidence="2">The sequence shown here is derived from an EMBL/GenBank/DDBJ whole genome shotgun (WGS) entry which is preliminary data.</text>
</comment>
<organism evidence="2 3">
    <name type="scientific">Paramuricea clavata</name>
    <name type="common">Red gorgonian</name>
    <name type="synonym">Violescent sea-whip</name>
    <dbReference type="NCBI Taxonomy" id="317549"/>
    <lineage>
        <taxon>Eukaryota</taxon>
        <taxon>Metazoa</taxon>
        <taxon>Cnidaria</taxon>
        <taxon>Anthozoa</taxon>
        <taxon>Octocorallia</taxon>
        <taxon>Malacalcyonacea</taxon>
        <taxon>Plexauridae</taxon>
        <taxon>Paramuricea</taxon>
    </lineage>
</organism>
<accession>A0A6S7HGU5</accession>
<keyword evidence="2" id="KW-0675">Receptor</keyword>
<dbReference type="InterPro" id="IPR006073">
    <property type="entry name" value="GTP-bd"/>
</dbReference>
<dbReference type="InterPro" id="IPR027417">
    <property type="entry name" value="P-loop_NTPase"/>
</dbReference>